<dbReference type="Gene3D" id="2.30.40.10">
    <property type="entry name" value="Urease, subunit C, domain 1"/>
    <property type="match status" value="1"/>
</dbReference>
<evidence type="ECO:0000259" key="1">
    <source>
        <dbReference type="PROSITE" id="PS00498"/>
    </source>
</evidence>
<dbReference type="Gene3D" id="3.20.20.140">
    <property type="entry name" value="Metal-dependent hydrolases"/>
    <property type="match status" value="1"/>
</dbReference>
<dbReference type="FunCoup" id="Q021Z7">
    <property type="interactions" value="13"/>
</dbReference>
<dbReference type="SUPFAM" id="SSF51556">
    <property type="entry name" value="Metallo-dependent hydrolases"/>
    <property type="match status" value="1"/>
</dbReference>
<dbReference type="GO" id="GO:0016491">
    <property type="term" value="F:oxidoreductase activity"/>
    <property type="evidence" value="ECO:0007669"/>
    <property type="project" value="InterPro"/>
</dbReference>
<dbReference type="InterPro" id="IPR006680">
    <property type="entry name" value="Amidohydro-rel"/>
</dbReference>
<dbReference type="STRING" id="234267.Acid_3239"/>
<dbReference type="SUPFAM" id="SSF51338">
    <property type="entry name" value="Composite domain of metallo-dependent hydrolases"/>
    <property type="match status" value="1"/>
</dbReference>
<organism evidence="2">
    <name type="scientific">Solibacter usitatus (strain Ellin6076)</name>
    <dbReference type="NCBI Taxonomy" id="234267"/>
    <lineage>
        <taxon>Bacteria</taxon>
        <taxon>Pseudomonadati</taxon>
        <taxon>Acidobacteriota</taxon>
        <taxon>Terriglobia</taxon>
        <taxon>Bryobacterales</taxon>
        <taxon>Solibacteraceae</taxon>
        <taxon>Candidatus Solibacter</taxon>
    </lineage>
</organism>
<dbReference type="PANTHER" id="PTHR43135">
    <property type="entry name" value="ALPHA-D-RIBOSE 1-METHYLPHOSPHONATE 5-TRIPHOSPHATE DIPHOSPHATASE"/>
    <property type="match status" value="1"/>
</dbReference>
<dbReference type="InterPro" id="IPR032466">
    <property type="entry name" value="Metal_Hydrolase"/>
</dbReference>
<dbReference type="PANTHER" id="PTHR43135:SF3">
    <property type="entry name" value="ALPHA-D-RIBOSE 1-METHYLPHOSPHONATE 5-TRIPHOSPHATE DIPHOSPHATASE"/>
    <property type="match status" value="1"/>
</dbReference>
<proteinExistence type="predicted"/>
<dbReference type="KEGG" id="sus:Acid_3239"/>
<name>Q021Z7_SOLUE</name>
<feature type="domain" description="Tyrosinase copper-binding" evidence="1">
    <location>
        <begin position="284"/>
        <end position="295"/>
    </location>
</feature>
<dbReference type="Pfam" id="PF01979">
    <property type="entry name" value="Amidohydro_1"/>
    <property type="match status" value="1"/>
</dbReference>
<dbReference type="InterPro" id="IPR011059">
    <property type="entry name" value="Metal-dep_hydrolase_composite"/>
</dbReference>
<gene>
    <name evidence="2" type="ordered locus">Acid_3239</name>
</gene>
<evidence type="ECO:0000313" key="2">
    <source>
        <dbReference type="EMBL" id="ABJ84216.1"/>
    </source>
</evidence>
<protein>
    <submittedName>
        <fullName evidence="2">Amidohydrolase</fullName>
    </submittedName>
</protein>
<dbReference type="eggNOG" id="COG1228">
    <property type="taxonomic scope" value="Bacteria"/>
</dbReference>
<dbReference type="InterPro" id="IPR002227">
    <property type="entry name" value="Tyrosinase_Cu-bd"/>
</dbReference>
<accession>Q021Z7</accession>
<sequence precursor="true">MRFPRRMRAAITLVSSPRPSSLERCGKLTSMFRAFVLLCAAANGFAQPVVIRTSTLIDGKGHVLKNKELVIEGGKITRIADARQKPTIDLTGMTVMPGWIDTHVHVTWYFNKDGRYEAGGRGSKSTPQQAALYAAANLYATLMGGFTTVQSVGAELDGDLRDRIAAGTLAGPRLLTSLRAVNENTGDTAAIRTYVQKMKSDGADLVKLFATASIRDGGKMTMTPEQIAAACGEAKQQGLRAVVHAHSSDGARASVMAGCTSIEHGTFLDDATLELMAQRGVYFDPNFLVLHNYLDNKPKFLGIGNYTEEGFAAMEKGLPLVAEVLKRARTHHVKIVLGTDGVAGAHGRNAEEFIYRVKDGGDRPMDALTSGTSVAAESLGMADRIGSIAEGMQADLVGVTGDPLNDITAVRNVAFVMKGGKVYRYGK</sequence>
<dbReference type="InParanoid" id="Q021Z7"/>
<dbReference type="GO" id="GO:0016810">
    <property type="term" value="F:hydrolase activity, acting on carbon-nitrogen (but not peptide) bonds"/>
    <property type="evidence" value="ECO:0007669"/>
    <property type="project" value="InterPro"/>
</dbReference>
<keyword evidence="2" id="KW-0378">Hydrolase</keyword>
<dbReference type="AlphaFoldDB" id="Q021Z7"/>
<reference evidence="2" key="1">
    <citation type="submission" date="2006-10" db="EMBL/GenBank/DDBJ databases">
        <title>Complete sequence of Solibacter usitatus Ellin6076.</title>
        <authorList>
            <consortium name="US DOE Joint Genome Institute"/>
            <person name="Copeland A."/>
            <person name="Lucas S."/>
            <person name="Lapidus A."/>
            <person name="Barry K."/>
            <person name="Detter J.C."/>
            <person name="Glavina del Rio T."/>
            <person name="Hammon N."/>
            <person name="Israni S."/>
            <person name="Dalin E."/>
            <person name="Tice H."/>
            <person name="Pitluck S."/>
            <person name="Thompson L.S."/>
            <person name="Brettin T."/>
            <person name="Bruce D."/>
            <person name="Han C."/>
            <person name="Tapia R."/>
            <person name="Gilna P."/>
            <person name="Schmutz J."/>
            <person name="Larimer F."/>
            <person name="Land M."/>
            <person name="Hauser L."/>
            <person name="Kyrpides N."/>
            <person name="Mikhailova N."/>
            <person name="Janssen P.H."/>
            <person name="Kuske C.R."/>
            <person name="Richardson P."/>
        </authorList>
    </citation>
    <scope>NUCLEOTIDE SEQUENCE</scope>
    <source>
        <strain evidence="2">Ellin6076</strain>
    </source>
</reference>
<dbReference type="PROSITE" id="PS00498">
    <property type="entry name" value="TYROSINASE_2"/>
    <property type="match status" value="1"/>
</dbReference>
<dbReference type="EMBL" id="CP000473">
    <property type="protein sequence ID" value="ABJ84216.1"/>
    <property type="molecule type" value="Genomic_DNA"/>
</dbReference>
<dbReference type="HOGENOM" id="CLU_023620_2_2_0"/>
<dbReference type="InterPro" id="IPR051781">
    <property type="entry name" value="Metallo-dep_Hydrolase"/>
</dbReference>